<comment type="caution">
    <text evidence="1">The sequence shown here is derived from an EMBL/GenBank/DDBJ whole genome shotgun (WGS) entry which is preliminary data.</text>
</comment>
<accession>A0A9X1TLV1</accession>
<dbReference type="RefSeq" id="WP_234763707.1">
    <property type="nucleotide sequence ID" value="NZ_JAKEIP010000064.1"/>
</dbReference>
<protein>
    <submittedName>
        <fullName evidence="1">Uncharacterized protein</fullName>
    </submittedName>
</protein>
<keyword evidence="2" id="KW-1185">Reference proteome</keyword>
<dbReference type="AlphaFoldDB" id="A0A9X1TLV1"/>
<evidence type="ECO:0000313" key="1">
    <source>
        <dbReference type="EMBL" id="MCF1595405.1"/>
    </source>
</evidence>
<dbReference type="Proteomes" id="UP001139384">
    <property type="component" value="Unassembled WGS sequence"/>
</dbReference>
<evidence type="ECO:0000313" key="2">
    <source>
        <dbReference type="Proteomes" id="UP001139384"/>
    </source>
</evidence>
<organism evidence="1 2">
    <name type="scientific">Streptomyces muensis</name>
    <dbReference type="NCBI Taxonomy" id="1077944"/>
    <lineage>
        <taxon>Bacteria</taxon>
        <taxon>Bacillati</taxon>
        <taxon>Actinomycetota</taxon>
        <taxon>Actinomycetes</taxon>
        <taxon>Kitasatosporales</taxon>
        <taxon>Streptomycetaceae</taxon>
        <taxon>Streptomyces</taxon>
    </lineage>
</organism>
<name>A0A9X1TLV1_STRM4</name>
<proteinExistence type="predicted"/>
<dbReference type="EMBL" id="JAKEIP010000064">
    <property type="protein sequence ID" value="MCF1595405.1"/>
    <property type="molecule type" value="Genomic_DNA"/>
</dbReference>
<reference evidence="1" key="1">
    <citation type="submission" date="2022-01" db="EMBL/GenBank/DDBJ databases">
        <title>Draft Genome Sequences of Seven Type Strains of the Genus Streptomyces.</title>
        <authorList>
            <person name="Aziz S."/>
            <person name="Coretto E."/>
            <person name="Chronakova A."/>
            <person name="Sproer C."/>
            <person name="Huber K."/>
            <person name="Nouioui I."/>
            <person name="Gross H."/>
        </authorList>
    </citation>
    <scope>NUCLEOTIDE SEQUENCE</scope>
    <source>
        <strain evidence="1">DSM 103493</strain>
    </source>
</reference>
<sequence>MIPMEVYRSSKKAAADAHEALVQALLAIGMPRRDLGWLVPRVAPDGRPMVAMGTWNADVVQRVAAHLMASPAHVRMAPDGVVVADHARVMRDG</sequence>
<gene>
    <name evidence="1" type="ORF">L0P92_17750</name>
</gene>